<reference evidence="2" key="1">
    <citation type="journal article" date="2022" name="Mol. Ecol. Resour.">
        <title>The genomes of chicory, endive, great burdock and yacon provide insights into Asteraceae palaeo-polyploidization history and plant inulin production.</title>
        <authorList>
            <person name="Fan W."/>
            <person name="Wang S."/>
            <person name="Wang H."/>
            <person name="Wang A."/>
            <person name="Jiang F."/>
            <person name="Liu H."/>
            <person name="Zhao H."/>
            <person name="Xu D."/>
            <person name="Zhang Y."/>
        </authorList>
    </citation>
    <scope>NUCLEOTIDE SEQUENCE [LARGE SCALE GENOMIC DNA]</scope>
    <source>
        <strain evidence="2">cv. Yunnan</strain>
    </source>
</reference>
<accession>A0ACB9JBT2</accession>
<organism evidence="1 2">
    <name type="scientific">Smallanthus sonchifolius</name>
    <dbReference type="NCBI Taxonomy" id="185202"/>
    <lineage>
        <taxon>Eukaryota</taxon>
        <taxon>Viridiplantae</taxon>
        <taxon>Streptophyta</taxon>
        <taxon>Embryophyta</taxon>
        <taxon>Tracheophyta</taxon>
        <taxon>Spermatophyta</taxon>
        <taxon>Magnoliopsida</taxon>
        <taxon>eudicotyledons</taxon>
        <taxon>Gunneridae</taxon>
        <taxon>Pentapetalae</taxon>
        <taxon>asterids</taxon>
        <taxon>campanulids</taxon>
        <taxon>Asterales</taxon>
        <taxon>Asteraceae</taxon>
        <taxon>Asteroideae</taxon>
        <taxon>Heliantheae alliance</taxon>
        <taxon>Millerieae</taxon>
        <taxon>Smallanthus</taxon>
    </lineage>
</organism>
<evidence type="ECO:0000313" key="1">
    <source>
        <dbReference type="EMBL" id="KAI3817914.1"/>
    </source>
</evidence>
<dbReference type="Proteomes" id="UP001056120">
    <property type="component" value="Linkage Group LG04"/>
</dbReference>
<name>A0ACB9JBT2_9ASTR</name>
<comment type="caution">
    <text evidence="1">The sequence shown here is derived from an EMBL/GenBank/DDBJ whole genome shotgun (WGS) entry which is preliminary data.</text>
</comment>
<proteinExistence type="predicted"/>
<keyword evidence="2" id="KW-1185">Reference proteome</keyword>
<reference evidence="1 2" key="2">
    <citation type="journal article" date="2022" name="Mol. Ecol. Resour.">
        <title>The genomes of chicory, endive, great burdock and yacon provide insights into Asteraceae paleo-polyploidization history and plant inulin production.</title>
        <authorList>
            <person name="Fan W."/>
            <person name="Wang S."/>
            <person name="Wang H."/>
            <person name="Wang A."/>
            <person name="Jiang F."/>
            <person name="Liu H."/>
            <person name="Zhao H."/>
            <person name="Xu D."/>
            <person name="Zhang Y."/>
        </authorList>
    </citation>
    <scope>NUCLEOTIDE SEQUENCE [LARGE SCALE GENOMIC DNA]</scope>
    <source>
        <strain evidence="2">cv. Yunnan</strain>
        <tissue evidence="1">Leaves</tissue>
    </source>
</reference>
<sequence>MMAARKLSSPATNPIFRGFCTGKQPEKDESTISRLLAVLGLVADRLSASGAKLGLAADRLSAGGAKLRSSVKLMYTSLRDRLINFNFTLHLRRRLAFSGVGGHHGSDLSHNSRFLTRSRIHVLERDSGMFYFVPMSGVPQQRIIFPKGPEDESFRQSYRQPTRGR</sequence>
<protein>
    <submittedName>
        <fullName evidence="1">Uncharacterized protein</fullName>
    </submittedName>
</protein>
<evidence type="ECO:0000313" key="2">
    <source>
        <dbReference type="Proteomes" id="UP001056120"/>
    </source>
</evidence>
<dbReference type="EMBL" id="CM042021">
    <property type="protein sequence ID" value="KAI3817914.1"/>
    <property type="molecule type" value="Genomic_DNA"/>
</dbReference>
<gene>
    <name evidence="1" type="ORF">L1987_11714</name>
</gene>